<feature type="non-terminal residue" evidence="2">
    <location>
        <position position="1"/>
    </location>
</feature>
<gene>
    <name evidence="2" type="ORF">CR513_26243</name>
</gene>
<accession>A0A371GMF9</accession>
<evidence type="ECO:0000256" key="1">
    <source>
        <dbReference type="SAM" id="MobiDB-lite"/>
    </source>
</evidence>
<proteinExistence type="predicted"/>
<evidence type="ECO:0000313" key="2">
    <source>
        <dbReference type="EMBL" id="RDX91735.1"/>
    </source>
</evidence>
<dbReference type="AlphaFoldDB" id="A0A371GMF9"/>
<dbReference type="Proteomes" id="UP000257109">
    <property type="component" value="Unassembled WGS sequence"/>
</dbReference>
<evidence type="ECO:0000313" key="3">
    <source>
        <dbReference type="Proteomes" id="UP000257109"/>
    </source>
</evidence>
<dbReference type="EMBL" id="QJKJ01005045">
    <property type="protein sequence ID" value="RDX91735.1"/>
    <property type="molecule type" value="Genomic_DNA"/>
</dbReference>
<sequence>SERLRRETRQEKEPHREKEKERRQEQEPHKERPRRERYEKEPHVEKGEQRYKEEKPHTERRERKYKEEYCEERRGRRYNELPRQDHRHVDDHWRAPMHSLKCWIPPFVRKGDVKMVAYKFCGYTLEWWDQYSKDVREGRIRHIDTWLNLK</sequence>
<keyword evidence="3" id="KW-1185">Reference proteome</keyword>
<protein>
    <submittedName>
        <fullName evidence="2">Uncharacterized protein</fullName>
    </submittedName>
</protein>
<organism evidence="2 3">
    <name type="scientific">Mucuna pruriens</name>
    <name type="common">Velvet bean</name>
    <name type="synonym">Dolichos pruriens</name>
    <dbReference type="NCBI Taxonomy" id="157652"/>
    <lineage>
        <taxon>Eukaryota</taxon>
        <taxon>Viridiplantae</taxon>
        <taxon>Streptophyta</taxon>
        <taxon>Embryophyta</taxon>
        <taxon>Tracheophyta</taxon>
        <taxon>Spermatophyta</taxon>
        <taxon>Magnoliopsida</taxon>
        <taxon>eudicotyledons</taxon>
        <taxon>Gunneridae</taxon>
        <taxon>Pentapetalae</taxon>
        <taxon>rosids</taxon>
        <taxon>fabids</taxon>
        <taxon>Fabales</taxon>
        <taxon>Fabaceae</taxon>
        <taxon>Papilionoideae</taxon>
        <taxon>50 kb inversion clade</taxon>
        <taxon>NPAAA clade</taxon>
        <taxon>indigoferoid/millettioid clade</taxon>
        <taxon>Phaseoleae</taxon>
        <taxon>Mucuna</taxon>
    </lineage>
</organism>
<comment type="caution">
    <text evidence="2">The sequence shown here is derived from an EMBL/GenBank/DDBJ whole genome shotgun (WGS) entry which is preliminary data.</text>
</comment>
<name>A0A371GMF9_MUCPR</name>
<dbReference type="OrthoDB" id="785668at2759"/>
<feature type="non-terminal residue" evidence="2">
    <location>
        <position position="150"/>
    </location>
</feature>
<feature type="region of interest" description="Disordered" evidence="1">
    <location>
        <begin position="1"/>
        <end position="66"/>
    </location>
</feature>
<reference evidence="2" key="1">
    <citation type="submission" date="2018-05" db="EMBL/GenBank/DDBJ databases">
        <title>Draft genome of Mucuna pruriens seed.</title>
        <authorList>
            <person name="Nnadi N.E."/>
            <person name="Vos R."/>
            <person name="Hasami M.H."/>
            <person name="Devisetty U.K."/>
            <person name="Aguiy J.C."/>
        </authorList>
    </citation>
    <scope>NUCLEOTIDE SEQUENCE [LARGE SCALE GENOMIC DNA]</scope>
    <source>
        <strain evidence="2">JCA_2017</strain>
    </source>
</reference>